<keyword evidence="2" id="KW-0732">Signal</keyword>
<proteinExistence type="predicted"/>
<feature type="compositionally biased region" description="Low complexity" evidence="1">
    <location>
        <begin position="113"/>
        <end position="130"/>
    </location>
</feature>
<evidence type="ECO:0000256" key="2">
    <source>
        <dbReference type="SAM" id="SignalP"/>
    </source>
</evidence>
<dbReference type="EMBL" id="GG697353">
    <property type="protein sequence ID" value="EFQ31173.1"/>
    <property type="molecule type" value="Genomic_DNA"/>
</dbReference>
<feature type="chain" id="PRO_5003179809" evidence="2">
    <location>
        <begin position="20"/>
        <end position="388"/>
    </location>
</feature>
<feature type="compositionally biased region" description="Acidic residues" evidence="1">
    <location>
        <begin position="156"/>
        <end position="167"/>
    </location>
</feature>
<evidence type="ECO:0000313" key="4">
    <source>
        <dbReference type="Proteomes" id="UP000008782"/>
    </source>
</evidence>
<name>E3QJY5_COLGM</name>
<dbReference type="Proteomes" id="UP000008782">
    <property type="component" value="Unassembled WGS sequence"/>
</dbReference>
<feature type="region of interest" description="Disordered" evidence="1">
    <location>
        <begin position="224"/>
        <end position="243"/>
    </location>
</feature>
<feature type="signal peptide" evidence="2">
    <location>
        <begin position="1"/>
        <end position="19"/>
    </location>
</feature>
<feature type="region of interest" description="Disordered" evidence="1">
    <location>
        <begin position="248"/>
        <end position="273"/>
    </location>
</feature>
<gene>
    <name evidence="3" type="ORF">GLRG_06317</name>
</gene>
<organism evidence="4">
    <name type="scientific">Colletotrichum graminicola (strain M1.001 / M2 / FGSC 10212)</name>
    <name type="common">Maize anthracnose fungus</name>
    <name type="synonym">Glomerella graminicola</name>
    <dbReference type="NCBI Taxonomy" id="645133"/>
    <lineage>
        <taxon>Eukaryota</taxon>
        <taxon>Fungi</taxon>
        <taxon>Dikarya</taxon>
        <taxon>Ascomycota</taxon>
        <taxon>Pezizomycotina</taxon>
        <taxon>Sordariomycetes</taxon>
        <taxon>Hypocreomycetidae</taxon>
        <taxon>Glomerellales</taxon>
        <taxon>Glomerellaceae</taxon>
        <taxon>Colletotrichum</taxon>
        <taxon>Colletotrichum graminicola species complex</taxon>
    </lineage>
</organism>
<reference evidence="4" key="1">
    <citation type="journal article" date="2012" name="Nat. Genet.">
        <title>Lifestyle transitions in plant pathogenic Colletotrichum fungi deciphered by genome and transcriptome analyses.</title>
        <authorList>
            <person name="O'Connell R.J."/>
            <person name="Thon M.R."/>
            <person name="Hacquard S."/>
            <person name="Amyotte S.G."/>
            <person name="Kleemann J."/>
            <person name="Torres M.F."/>
            <person name="Damm U."/>
            <person name="Buiate E.A."/>
            <person name="Epstein L."/>
            <person name="Alkan N."/>
            <person name="Altmueller J."/>
            <person name="Alvarado-Balderrama L."/>
            <person name="Bauser C.A."/>
            <person name="Becker C."/>
            <person name="Birren B.W."/>
            <person name="Chen Z."/>
            <person name="Choi J."/>
            <person name="Crouch J.A."/>
            <person name="Duvick J.P."/>
            <person name="Farman M.A."/>
            <person name="Gan P."/>
            <person name="Heiman D."/>
            <person name="Henrissat B."/>
            <person name="Howard R.J."/>
            <person name="Kabbage M."/>
            <person name="Koch C."/>
            <person name="Kracher B."/>
            <person name="Kubo Y."/>
            <person name="Law A.D."/>
            <person name="Lebrun M.-H."/>
            <person name="Lee Y.-H."/>
            <person name="Miyara I."/>
            <person name="Moore N."/>
            <person name="Neumann U."/>
            <person name="Nordstroem K."/>
            <person name="Panaccione D.G."/>
            <person name="Panstruga R."/>
            <person name="Place M."/>
            <person name="Proctor R.H."/>
            <person name="Prusky D."/>
            <person name="Rech G."/>
            <person name="Reinhardt R."/>
            <person name="Rollins J.A."/>
            <person name="Rounsley S."/>
            <person name="Schardl C.L."/>
            <person name="Schwartz D.C."/>
            <person name="Shenoy N."/>
            <person name="Shirasu K."/>
            <person name="Sikhakolli U.R."/>
            <person name="Stueber K."/>
            <person name="Sukno S.A."/>
            <person name="Sweigard J.A."/>
            <person name="Takano Y."/>
            <person name="Takahara H."/>
            <person name="Trail F."/>
            <person name="van der Does H.C."/>
            <person name="Voll L.M."/>
            <person name="Will I."/>
            <person name="Young S."/>
            <person name="Zeng Q."/>
            <person name="Zhang J."/>
            <person name="Zhou S."/>
            <person name="Dickman M.B."/>
            <person name="Schulze-Lefert P."/>
            <person name="Ver Loren van Themaat E."/>
            <person name="Ma L.-J."/>
            <person name="Vaillancourt L.J."/>
        </authorList>
    </citation>
    <scope>NUCLEOTIDE SEQUENCE [LARGE SCALE GENOMIC DNA]</scope>
    <source>
        <strain evidence="4">M1.001 / M2 / FGSC 10212</strain>
    </source>
</reference>
<sequence length="388" mass="37636">MKSTIAAVGLLASLASASAQQPHHFHWRRDNSTASAGFTTLTVQVTEVATVTSCAPTITNCPARSATLSASDLHTYVVTNIVVLTETICPVAEAASISKSLIDQHATGGLPGSTLTAPAVTPTAAPSVPLNTAGVTTSAQDAAATSPPPAGGNGQSDDEDDCPADDGDVVTTVTQIISTKTLTITVGKGATASVVTTAIPTTIESTILVALPAAGATTPAGAADAADAASTGEPTTTVTATSTNTRTVTVKRPNPTGAGSSGSGSGTGLGAEGECSCPAAVTVTVPASTVYVTIGGSAPTAVAPTAVAAAAVDASSATTSTPAAAAITGEASAGGESNDDSDDEDDCPADDDVVTISTTVMVAPYPTNGTASAGAAKPTAHKRSDKLF</sequence>
<evidence type="ECO:0000313" key="3">
    <source>
        <dbReference type="EMBL" id="EFQ31173.1"/>
    </source>
</evidence>
<keyword evidence="4" id="KW-1185">Reference proteome</keyword>
<dbReference type="VEuPathDB" id="FungiDB:GLRG_06317"/>
<dbReference type="OrthoDB" id="3923593at2759"/>
<dbReference type="HOGENOM" id="CLU_054979_0_0_1"/>
<dbReference type="RefSeq" id="XP_008095193.1">
    <property type="nucleotide sequence ID" value="XM_008097002.1"/>
</dbReference>
<dbReference type="GeneID" id="24411682"/>
<feature type="region of interest" description="Disordered" evidence="1">
    <location>
        <begin position="364"/>
        <end position="388"/>
    </location>
</feature>
<feature type="compositionally biased region" description="Basic residues" evidence="1">
    <location>
        <begin position="379"/>
        <end position="388"/>
    </location>
</feature>
<feature type="compositionally biased region" description="Acidic residues" evidence="1">
    <location>
        <begin position="337"/>
        <end position="352"/>
    </location>
</feature>
<protein>
    <submittedName>
        <fullName evidence="3">Uncharacterized protein</fullName>
    </submittedName>
</protein>
<accession>E3QJY5</accession>
<feature type="compositionally biased region" description="Gly residues" evidence="1">
    <location>
        <begin position="259"/>
        <end position="271"/>
    </location>
</feature>
<feature type="region of interest" description="Disordered" evidence="1">
    <location>
        <begin position="113"/>
        <end position="167"/>
    </location>
</feature>
<dbReference type="STRING" id="645133.E3QJY5"/>
<feature type="region of interest" description="Disordered" evidence="1">
    <location>
        <begin position="329"/>
        <end position="352"/>
    </location>
</feature>
<dbReference type="eggNOG" id="ENOG502SRJM">
    <property type="taxonomic scope" value="Eukaryota"/>
</dbReference>
<dbReference type="AlphaFoldDB" id="E3QJY5"/>
<evidence type="ECO:0000256" key="1">
    <source>
        <dbReference type="SAM" id="MobiDB-lite"/>
    </source>
</evidence>